<name>A0A448D8D9_9NEIS</name>
<organism evidence="1 2">
    <name type="scientific">Neisseria canis</name>
    <dbReference type="NCBI Taxonomy" id="493"/>
    <lineage>
        <taxon>Bacteria</taxon>
        <taxon>Pseudomonadati</taxon>
        <taxon>Pseudomonadota</taxon>
        <taxon>Betaproteobacteria</taxon>
        <taxon>Neisseriales</taxon>
        <taxon>Neisseriaceae</taxon>
        <taxon>Neisseria</taxon>
    </lineage>
</organism>
<evidence type="ECO:0000313" key="2">
    <source>
        <dbReference type="Proteomes" id="UP000279284"/>
    </source>
</evidence>
<dbReference type="KEGG" id="nci:NCTC10296_01222"/>
<accession>A0A448D8D9</accession>
<dbReference type="Pfam" id="PF18143">
    <property type="entry name" value="HAD_SAK_2"/>
    <property type="match status" value="1"/>
</dbReference>
<proteinExistence type="predicted"/>
<protein>
    <submittedName>
        <fullName evidence="1">Uncharacterized protein</fullName>
    </submittedName>
</protein>
<evidence type="ECO:0000313" key="1">
    <source>
        <dbReference type="EMBL" id="VEF01189.1"/>
    </source>
</evidence>
<dbReference type="RefSeq" id="WP_085416606.1">
    <property type="nucleotide sequence ID" value="NZ_CAUJPY010000005.1"/>
</dbReference>
<dbReference type="STRING" id="493.BWD07_06760"/>
<dbReference type="AlphaFoldDB" id="A0A448D8D9"/>
<dbReference type="EMBL" id="LR134313">
    <property type="protein sequence ID" value="VEF01189.1"/>
    <property type="molecule type" value="Genomic_DNA"/>
</dbReference>
<gene>
    <name evidence="1" type="ORF">NCTC10296_01222</name>
</gene>
<keyword evidence="2" id="KW-1185">Reference proteome</keyword>
<dbReference type="Proteomes" id="UP000279284">
    <property type="component" value="Chromosome"/>
</dbReference>
<sequence length="153" mass="17609">MVLFLDFDGVLHPWPFKKKADCFSQVPVLEAFLSRPEYADIDVVVSSSWREGRGLAELQVLFSPGFGRRIVGATPVFRKPVFRKKTEKGVREREILAWLEQNGREGESWLALDDLEGFFDQHKDRVFFCDNSTGLTEDDLPALALMLKRVWEC</sequence>
<dbReference type="OrthoDB" id="8773450at2"/>
<reference evidence="1 2" key="1">
    <citation type="submission" date="2018-12" db="EMBL/GenBank/DDBJ databases">
        <authorList>
            <consortium name="Pathogen Informatics"/>
        </authorList>
    </citation>
    <scope>NUCLEOTIDE SEQUENCE [LARGE SCALE GENOMIC DNA]</scope>
    <source>
        <strain evidence="1 2">NCTC10296</strain>
    </source>
</reference>